<dbReference type="EMBL" id="BAFB01000045">
    <property type="protein sequence ID" value="GAB33127.1"/>
    <property type="molecule type" value="Genomic_DNA"/>
</dbReference>
<feature type="region of interest" description="Disordered" evidence="1">
    <location>
        <begin position="1"/>
        <end position="20"/>
    </location>
</feature>
<keyword evidence="3" id="KW-1185">Reference proteome</keyword>
<dbReference type="RefSeq" id="WP_007237386.1">
    <property type="nucleotide sequence ID" value="NZ_BAFB01000045.1"/>
</dbReference>
<dbReference type="AlphaFoldDB" id="H5TI19"/>
<organism evidence="2 3">
    <name type="scientific">Gordonia otitidis (strain DSM 44809 / CCUG 52243 / JCM 12355 / NBRC 100426 / IFM 10032)</name>
    <dbReference type="NCBI Taxonomy" id="1108044"/>
    <lineage>
        <taxon>Bacteria</taxon>
        <taxon>Bacillati</taxon>
        <taxon>Actinomycetota</taxon>
        <taxon>Actinomycetes</taxon>
        <taxon>Mycobacteriales</taxon>
        <taxon>Gordoniaceae</taxon>
        <taxon>Gordonia</taxon>
    </lineage>
</organism>
<evidence type="ECO:0000256" key="1">
    <source>
        <dbReference type="SAM" id="MobiDB-lite"/>
    </source>
</evidence>
<evidence type="ECO:0000313" key="2">
    <source>
        <dbReference type="EMBL" id="GAB33127.1"/>
    </source>
</evidence>
<dbReference type="Proteomes" id="UP000005038">
    <property type="component" value="Unassembled WGS sequence"/>
</dbReference>
<comment type="caution">
    <text evidence="2">The sequence shown here is derived from an EMBL/GenBank/DDBJ whole genome shotgun (WGS) entry which is preliminary data.</text>
</comment>
<sequence length="92" mass="10451">MHPTWGTHLGLPHHTANELDPETTTHLVDERDHLYEGRPSSVAKNMLTDRRISFAFSNSTICFFNRILDINKQTRLIPEAVDAAQEALLIGR</sequence>
<dbReference type="STRING" id="1108044.GOOTI_045_00040"/>
<gene>
    <name evidence="2" type="ORF">GOOTI_045_00040</name>
</gene>
<name>H5TI19_GORO1</name>
<proteinExistence type="predicted"/>
<protein>
    <submittedName>
        <fullName evidence="2">Uncharacterized protein</fullName>
    </submittedName>
</protein>
<accession>H5TI19</accession>
<evidence type="ECO:0000313" key="3">
    <source>
        <dbReference type="Proteomes" id="UP000005038"/>
    </source>
</evidence>
<reference evidence="2" key="1">
    <citation type="submission" date="2012-02" db="EMBL/GenBank/DDBJ databases">
        <title>Whole genome shotgun sequence of Gordonia otitidis NBRC 100426.</title>
        <authorList>
            <person name="Yoshida I."/>
            <person name="Hosoyama A."/>
            <person name="Tsuchikane K."/>
            <person name="Katsumata H."/>
            <person name="Yamazaki S."/>
            <person name="Fujita N."/>
        </authorList>
    </citation>
    <scope>NUCLEOTIDE SEQUENCE [LARGE SCALE GENOMIC DNA]</scope>
    <source>
        <strain evidence="2">NBRC 100426</strain>
    </source>
</reference>